<proteinExistence type="evidence at transcript level"/>
<organism evidence="2">
    <name type="scientific">Mus musculus</name>
    <name type="common">Mouse</name>
    <dbReference type="NCBI Taxonomy" id="10090"/>
    <lineage>
        <taxon>Eukaryota</taxon>
        <taxon>Metazoa</taxon>
        <taxon>Chordata</taxon>
        <taxon>Craniata</taxon>
        <taxon>Vertebrata</taxon>
        <taxon>Euteleostomi</taxon>
        <taxon>Mammalia</taxon>
        <taxon>Eutheria</taxon>
        <taxon>Euarchontoglires</taxon>
        <taxon>Glires</taxon>
        <taxon>Rodentia</taxon>
        <taxon>Myomorpha</taxon>
        <taxon>Muroidea</taxon>
        <taxon>Muridae</taxon>
        <taxon>Murinae</taxon>
        <taxon>Mus</taxon>
        <taxon>Mus</taxon>
    </lineage>
</organism>
<name>Q8BXK3_MOUSE</name>
<accession>Q8BXK3</accession>
<reference evidence="2" key="5">
    <citation type="submission" date="2001-07" db="EMBL/GenBank/DDBJ databases">
        <authorList>
            <person name="Adachi J."/>
            <person name="Aizawa K."/>
            <person name="Akimura T."/>
            <person name="Arakawa T."/>
            <person name="Bono H."/>
            <person name="Carninci P."/>
            <person name="Fukuda S."/>
            <person name="Furuno M."/>
            <person name="Hanagaki T."/>
            <person name="Hara A."/>
            <person name="Hashizume W."/>
            <person name="Hayashida K."/>
            <person name="Hayatsu N."/>
            <person name="Hiramoto K."/>
            <person name="Hiraoka T."/>
            <person name="Hirozane T."/>
            <person name="Hori F."/>
            <person name="Imotani K."/>
            <person name="Ishii Y."/>
            <person name="Itoh M."/>
            <person name="Kagawa I."/>
            <person name="Kasukawa T."/>
            <person name="Katoh H."/>
            <person name="Kawai J."/>
            <person name="Kojima Y."/>
            <person name="Kondo S."/>
            <person name="Konno H."/>
            <person name="Kouda M."/>
            <person name="Koya S."/>
            <person name="Kurihara C."/>
            <person name="Matsuyama T."/>
            <person name="Miyazaki A."/>
            <person name="Murata M."/>
            <person name="Nakamura M."/>
            <person name="Nishi K."/>
            <person name="Nomura K."/>
            <person name="Numazaki R."/>
            <person name="Ohno M."/>
            <person name="Ohsato N."/>
            <person name="Okazaki Y."/>
            <person name="Saito R."/>
            <person name="Saitoh H."/>
            <person name="Sakai C."/>
            <person name="Sakai K."/>
            <person name="Sakazume N."/>
            <person name="Sano H."/>
            <person name="Sasaki D."/>
            <person name="Shibata K."/>
            <person name="Shinagawa A."/>
            <person name="Shiraki T."/>
            <person name="Sogabe Y."/>
            <person name="Tagami M."/>
            <person name="Tagawa A."/>
            <person name="Takahashi F."/>
            <person name="Takaku-Akahira S."/>
            <person name="Takeda Y."/>
            <person name="Tanaka T."/>
            <person name="Tomaru A."/>
            <person name="Toya T."/>
            <person name="Yasunishi A."/>
            <person name="Muramatsu M."/>
            <person name="Hayashizaki Y."/>
        </authorList>
    </citation>
    <scope>NUCLEOTIDE SEQUENCE</scope>
    <source>
        <strain evidence="2">C57BL/6J</strain>
        <tissue evidence="2">Medulla oblongata</tissue>
    </source>
</reference>
<reference evidence="2" key="2">
    <citation type="journal article" date="2000" name="Genome Res.">
        <title>Normalization and subtraction of cap-trapper-selected cDNAs to prepare full-length cDNA libraries for rapid discovery of new genes.</title>
        <authorList>
            <person name="Carninci P."/>
            <person name="Shibata Y."/>
            <person name="Hayatsu N."/>
            <person name="Sugahara Y."/>
            <person name="Shibata K."/>
            <person name="Itoh M."/>
            <person name="Konno H."/>
            <person name="Okazaki Y."/>
            <person name="Muramatsu M."/>
            <person name="Hayashizaki Y."/>
        </authorList>
    </citation>
    <scope>NUCLEOTIDE SEQUENCE</scope>
    <source>
        <strain evidence="2">C57BL/6J</strain>
        <tissue evidence="2">Medulla oblongata</tissue>
    </source>
</reference>
<evidence type="ECO:0000256" key="1">
    <source>
        <dbReference type="SAM" id="MobiDB-lite"/>
    </source>
</evidence>
<reference evidence="2" key="1">
    <citation type="journal article" date="1999" name="Methods Enzymol.">
        <title>High-efficiency full-length cDNA cloning.</title>
        <authorList>
            <person name="Carninci P."/>
            <person name="Hayashizaki Y."/>
        </authorList>
    </citation>
    <scope>NUCLEOTIDE SEQUENCE</scope>
    <source>
        <strain evidence="2">C57BL/6J</strain>
        <tissue evidence="2">Medulla oblongata</tissue>
    </source>
</reference>
<dbReference type="AlphaFoldDB" id="Q8BXK3"/>
<reference evidence="2" key="8">
    <citation type="journal article" date="2005" name="Science">
        <title>Antisense Transcription in the Mammalian Transcriptome.</title>
        <authorList>
            <consortium name="RIKEN Genome Exploration Research Group and Genome Science Group (Genome Network Project Core Group) and the FANTOM Consortium"/>
        </authorList>
    </citation>
    <scope>NUCLEOTIDE SEQUENCE</scope>
    <source>
        <strain evidence="2">C57BL/6J</strain>
        <tissue evidence="2">Medulla oblongata</tissue>
    </source>
</reference>
<reference evidence="2" key="3">
    <citation type="journal article" date="2000" name="Genome Res.">
        <title>RIKEN integrated sequence analysis (RISA) system--384-format sequencing pipeline with 384 multicapillary sequencer.</title>
        <authorList>
            <person name="Shibata K."/>
            <person name="Itoh M."/>
            <person name="Aizawa K."/>
            <person name="Nagaoka S."/>
            <person name="Sasaki N."/>
            <person name="Carninci P."/>
            <person name="Konno H."/>
            <person name="Akiyama J."/>
            <person name="Nishi K."/>
            <person name="Kitsunai T."/>
            <person name="Tashiro H."/>
            <person name="Itoh M."/>
            <person name="Sumi N."/>
            <person name="Ishii Y."/>
            <person name="Nakamura S."/>
            <person name="Hazama M."/>
            <person name="Nishine T."/>
            <person name="Harada A."/>
            <person name="Yamamoto R."/>
            <person name="Matsumoto H."/>
            <person name="Sakaguchi S."/>
            <person name="Ikegami T."/>
            <person name="Kashiwagi K."/>
            <person name="Fujiwake S."/>
            <person name="Inoue K."/>
            <person name="Togawa Y."/>
            <person name="Izawa M."/>
            <person name="Ohara E."/>
            <person name="Watahiki M."/>
            <person name="Yoneda Y."/>
            <person name="Ishikawa T."/>
            <person name="Ozawa K."/>
            <person name="Tanaka T."/>
            <person name="Matsuura S."/>
            <person name="Kawai J."/>
            <person name="Okazaki Y."/>
            <person name="Muramatsu M."/>
            <person name="Inoue Y."/>
            <person name="Kira A."/>
            <person name="Hayashizaki Y."/>
        </authorList>
    </citation>
    <scope>NUCLEOTIDE SEQUENCE</scope>
    <source>
        <strain evidence="2">C57BL/6J</strain>
        <tissue evidence="2">Medulla oblongata</tissue>
    </source>
</reference>
<feature type="region of interest" description="Disordered" evidence="1">
    <location>
        <begin position="53"/>
        <end position="93"/>
    </location>
</feature>
<evidence type="ECO:0000313" key="2">
    <source>
        <dbReference type="EMBL" id="BAC32863.1"/>
    </source>
</evidence>
<reference evidence="2" key="7">
    <citation type="journal article" date="2005" name="Science">
        <title>The Transcriptional Landscape of the Mammalian Genome.</title>
        <authorList>
            <consortium name="The FANTOM Consortium"/>
            <consortium name="Riken Genome Exploration Research Group and Genome Science Group (Genome Network Project Core Group)"/>
        </authorList>
    </citation>
    <scope>NUCLEOTIDE SEQUENCE</scope>
    <source>
        <strain evidence="2">C57BL/6J</strain>
        <tissue evidence="2">Medulla oblongata</tissue>
    </source>
</reference>
<sequence>QFTIIFLFSLKKIHVIYFVHSFPLLQHPQVLPISLCIHFYVLSPRVKLSLSLSKKKNKKKKEKNQINNNKKPNETKQNKTNPQKPHKNPWKTRQKPTIVLSRCDKYIEDKLIFKFLLFCFCKTYT</sequence>
<feature type="compositionally biased region" description="Basic residues" evidence="1">
    <location>
        <begin position="53"/>
        <end position="62"/>
    </location>
</feature>
<feature type="non-terminal residue" evidence="2">
    <location>
        <position position="1"/>
    </location>
</feature>
<protein>
    <submittedName>
        <fullName evidence="2">Uncharacterized protein</fullName>
    </submittedName>
</protein>
<dbReference type="EMBL" id="AK046775">
    <property type="protein sequence ID" value="BAC32863.1"/>
    <property type="molecule type" value="mRNA"/>
</dbReference>
<feature type="compositionally biased region" description="Basic residues" evidence="1">
    <location>
        <begin position="84"/>
        <end position="93"/>
    </location>
</feature>
<reference evidence="2" key="6">
    <citation type="journal article" date="2002" name="Nature">
        <title>Analysis of the mouse transcriptome based on functional annotation of 60,770 full-length cDNAs.</title>
        <authorList>
            <consortium name="The FANTOM Consortium and the RIKEN Genome Exploration Research Group Phase I and II Team"/>
        </authorList>
    </citation>
    <scope>NUCLEOTIDE SEQUENCE</scope>
    <source>
        <strain evidence="2">C57BL/6J</strain>
        <tissue evidence="2">Medulla oblongata</tissue>
    </source>
</reference>
<reference evidence="2" key="4">
    <citation type="journal article" date="2001" name="Nature">
        <title>Functional annotation of a full-length mouse cDNA collection.</title>
        <authorList>
            <consortium name="The RIKEN Genome Exploration Research Group Phase II Team and the FANTOM Consortium"/>
        </authorList>
    </citation>
    <scope>NUCLEOTIDE SEQUENCE</scope>
    <source>
        <strain evidence="2">C57BL/6J</strain>
        <tissue evidence="2">Medulla oblongata</tissue>
    </source>
</reference>